<dbReference type="EMBL" id="JAEQBW010000001">
    <property type="protein sequence ID" value="MBK6264343.1"/>
    <property type="molecule type" value="Genomic_DNA"/>
</dbReference>
<name>A0A935C9M2_9BACT</name>
<dbReference type="Proteomes" id="UP000611723">
    <property type="component" value="Unassembled WGS sequence"/>
</dbReference>
<evidence type="ECO:0000313" key="1">
    <source>
        <dbReference type="EMBL" id="MBK6264343.1"/>
    </source>
</evidence>
<evidence type="ECO:0000313" key="2">
    <source>
        <dbReference type="Proteomes" id="UP000611723"/>
    </source>
</evidence>
<sequence length="446" mass="52155">MIELPEKAKDHYNSKSKELIKIIKSTKDRPKSNTPKQENSILHKHPILNLGPIDGMDWKDEFGTYATNRKGEITGFLDYESRSEYLKFVRSIYKQNKIQKHISYDLVESTCFDWMIRTYKEENIPSFADYLLRTLNENFKTYWFFFPVMFLEIEKGFQSGKVSIDFLKDSDFDSFGKSIGLKSEVIDRYKKRFSGQVMASVALGFYDREKAKIEAFKACGLAIDGIKMYCQTVDFPSIYTDFDIEYRVRLNPSMNFLSMEIEMEGVAINPKDLQDHIQRNPNHFILIKEYYEMMVQEGFEVVSKFIASPSKNEIGQLVKKGIHLYALAMSTGDTYRRIVDLFIIVESFLIKNETEPILSSLTKYFPKIVTKNTEDRALMKRILPAMYAVRSGIVHHGKNKEFQLNDLAIFQRSVRIMIIRFIEFSRKYETKLSVLKEIDDAMDKAY</sequence>
<proteinExistence type="predicted"/>
<gene>
    <name evidence="1" type="ORF">JKA74_04785</name>
</gene>
<comment type="caution">
    <text evidence="1">The sequence shown here is derived from an EMBL/GenBank/DDBJ whole genome shotgun (WGS) entry which is preliminary data.</text>
</comment>
<accession>A0A935C9M2</accession>
<keyword evidence="2" id="KW-1185">Reference proteome</keyword>
<reference evidence="1" key="1">
    <citation type="submission" date="2021-01" db="EMBL/GenBank/DDBJ databases">
        <title>Marivirga aurantiaca sp. nov., isolated from intertidal surface sediments.</title>
        <authorList>
            <person name="Zhang M."/>
        </authorList>
    </citation>
    <scope>NUCLEOTIDE SEQUENCE</scope>
    <source>
        <strain evidence="1">S37H4</strain>
    </source>
</reference>
<dbReference type="AlphaFoldDB" id="A0A935C9M2"/>
<evidence type="ECO:0008006" key="3">
    <source>
        <dbReference type="Google" id="ProtNLM"/>
    </source>
</evidence>
<dbReference type="RefSeq" id="WP_201430006.1">
    <property type="nucleotide sequence ID" value="NZ_JAEQBW010000001.1"/>
</dbReference>
<organism evidence="1 2">
    <name type="scientific">Marivirga aurantiaca</name>
    <dbReference type="NCBI Taxonomy" id="2802615"/>
    <lineage>
        <taxon>Bacteria</taxon>
        <taxon>Pseudomonadati</taxon>
        <taxon>Bacteroidota</taxon>
        <taxon>Cytophagia</taxon>
        <taxon>Cytophagales</taxon>
        <taxon>Marivirgaceae</taxon>
        <taxon>Marivirga</taxon>
    </lineage>
</organism>
<protein>
    <recommendedName>
        <fullName evidence="3">Apea-like HEPN domain-containing protein</fullName>
    </recommendedName>
</protein>